<feature type="binding site" evidence="10">
    <location>
        <position position="171"/>
    </location>
    <ligand>
        <name>UDP-N-acetyl-alpha-D-glucosamine</name>
        <dbReference type="ChEBI" id="CHEBI:57705"/>
    </ligand>
</feature>
<dbReference type="PANTHER" id="PTHR21015:SF22">
    <property type="entry name" value="GLYCOSYLTRANSFERASE"/>
    <property type="match status" value="1"/>
</dbReference>
<evidence type="ECO:0000256" key="9">
    <source>
        <dbReference type="ARBA" id="ARBA00023316"/>
    </source>
</evidence>
<feature type="domain" description="Glycosyltransferase family 28 N-terminal" evidence="11">
    <location>
        <begin position="10"/>
        <end position="145"/>
    </location>
</feature>
<dbReference type="GO" id="GO:0051301">
    <property type="term" value="P:cell division"/>
    <property type="evidence" value="ECO:0007669"/>
    <property type="project" value="UniProtKB-KW"/>
</dbReference>
<comment type="similarity">
    <text evidence="10">Belongs to the glycosyltransferase 28 family. MurG subfamily.</text>
</comment>
<evidence type="ECO:0000256" key="6">
    <source>
        <dbReference type="ARBA" id="ARBA00022984"/>
    </source>
</evidence>
<evidence type="ECO:0000256" key="10">
    <source>
        <dbReference type="HAMAP-Rule" id="MF_00033"/>
    </source>
</evidence>
<protein>
    <recommendedName>
        <fullName evidence="10">UDP-N-acetylglucosamine--N-acetylmuramyl-(pentapeptide) pyrophosphoryl-undecaprenol N-acetylglucosamine transferase</fullName>
        <ecNumber evidence="10">2.4.1.227</ecNumber>
    </recommendedName>
    <alternativeName>
        <fullName evidence="10">Undecaprenyl-PP-MurNAc-pentapeptide-UDPGlcNAc GlcNAc transferase</fullName>
    </alternativeName>
</protein>
<comment type="caution">
    <text evidence="10">Lacks conserved residue(s) required for the propagation of feature annotation.</text>
</comment>
<evidence type="ECO:0000256" key="5">
    <source>
        <dbReference type="ARBA" id="ARBA00022960"/>
    </source>
</evidence>
<keyword evidence="9 10" id="KW-0961">Cell wall biogenesis/degradation</keyword>
<feature type="binding site" evidence="10">
    <location>
        <position position="306"/>
    </location>
    <ligand>
        <name>UDP-N-acetyl-alpha-D-glucosamine</name>
        <dbReference type="ChEBI" id="CHEBI:57705"/>
    </ligand>
</feature>
<evidence type="ECO:0000256" key="3">
    <source>
        <dbReference type="ARBA" id="ARBA00022676"/>
    </source>
</evidence>
<dbReference type="EC" id="2.4.1.227" evidence="10"/>
<evidence type="ECO:0000313" key="14">
    <source>
        <dbReference type="Proteomes" id="UP000176665"/>
    </source>
</evidence>
<keyword evidence="4 10" id="KW-0808">Transferase</keyword>
<evidence type="ECO:0000313" key="13">
    <source>
        <dbReference type="EMBL" id="OGG02918.1"/>
    </source>
</evidence>
<dbReference type="HAMAP" id="MF_00033">
    <property type="entry name" value="MurG"/>
    <property type="match status" value="1"/>
</dbReference>
<dbReference type="GO" id="GO:0050511">
    <property type="term" value="F:undecaprenyldiphospho-muramoylpentapeptide beta-N-acetylglucosaminyltransferase activity"/>
    <property type="evidence" value="ECO:0007669"/>
    <property type="project" value="UniProtKB-UniRule"/>
</dbReference>
<comment type="subcellular location">
    <subcellularLocation>
        <location evidence="10">Cell membrane</location>
        <topology evidence="10">Peripheral membrane protein</topology>
        <orientation evidence="10">Cytoplasmic side</orientation>
    </subcellularLocation>
</comment>
<dbReference type="UniPathway" id="UPA00219"/>
<dbReference type="GO" id="GO:0005886">
    <property type="term" value="C:plasma membrane"/>
    <property type="evidence" value="ECO:0007669"/>
    <property type="project" value="UniProtKB-SubCell"/>
</dbReference>
<dbReference type="AlphaFoldDB" id="A0A1F5YRT4"/>
<keyword evidence="7 10" id="KW-0472">Membrane</keyword>
<evidence type="ECO:0000256" key="2">
    <source>
        <dbReference type="ARBA" id="ARBA00022618"/>
    </source>
</evidence>
<dbReference type="STRING" id="1798371.A2W14_00240"/>
<dbReference type="SUPFAM" id="SSF53756">
    <property type="entry name" value="UDP-Glycosyltransferase/glycogen phosphorylase"/>
    <property type="match status" value="1"/>
</dbReference>
<dbReference type="Pfam" id="PF03033">
    <property type="entry name" value="Glyco_transf_28"/>
    <property type="match status" value="1"/>
</dbReference>
<dbReference type="InterPro" id="IPR004276">
    <property type="entry name" value="GlycoTrans_28_N"/>
</dbReference>
<dbReference type="GO" id="GO:0008360">
    <property type="term" value="P:regulation of cell shape"/>
    <property type="evidence" value="ECO:0007669"/>
    <property type="project" value="UniProtKB-KW"/>
</dbReference>
<keyword evidence="3 10" id="KW-0328">Glycosyltransferase</keyword>
<dbReference type="EMBL" id="MFJA01000046">
    <property type="protein sequence ID" value="OGG02918.1"/>
    <property type="molecule type" value="Genomic_DNA"/>
</dbReference>
<comment type="caution">
    <text evidence="13">The sequence shown here is derived from an EMBL/GenBank/DDBJ whole genome shotgun (WGS) entry which is preliminary data.</text>
</comment>
<evidence type="ECO:0000256" key="8">
    <source>
        <dbReference type="ARBA" id="ARBA00023306"/>
    </source>
</evidence>
<dbReference type="CDD" id="cd03785">
    <property type="entry name" value="GT28_MurG"/>
    <property type="match status" value="1"/>
</dbReference>
<proteinExistence type="inferred from homology"/>
<sequence>MKKNSLFICGGHFSPAIALIEQLRQHSNLSLYYVGRKYATEGDNALSLEYKEITRLKIPFLILTTGRLQRHFSKNTILSLLKIPQGFISSLSYLNKYKPDLVVSFGSYIALPVCLSAKILGIPVITHEQTRILGLTNRIIALFAKYTCLTFIDTKSVPSFSKTVVTGLPIRKSIIKPIYSGLTSFGNSKLPLIYITGGSLGSQFINALIYEILPDLLKKYRIIHVCGVSSNSFDYHRLSKLRSTLEKKYKDNYYLTPTLEYQKVGEVLKNSSLVVGRSGANSVAEILEHGKKAILIPLPFSATNEQMSNALFLKDLGLAEILNQNNLKGKILKLTIDEIVSNNKIKIPKNKIQFQTLNGARKLADLIMSAVNS</sequence>
<keyword evidence="5 10" id="KW-0133">Cell shape</keyword>
<accession>A0A1F5YRT4</accession>
<evidence type="ECO:0000256" key="4">
    <source>
        <dbReference type="ARBA" id="ARBA00022679"/>
    </source>
</evidence>
<feature type="binding site" evidence="10">
    <location>
        <position position="199"/>
    </location>
    <ligand>
        <name>UDP-N-acetyl-alpha-D-glucosamine</name>
        <dbReference type="ChEBI" id="CHEBI:57705"/>
    </ligand>
</feature>
<feature type="domain" description="Glycosyl transferase family 28 C-terminal" evidence="12">
    <location>
        <begin position="193"/>
        <end position="364"/>
    </location>
</feature>
<dbReference type="GO" id="GO:0005975">
    <property type="term" value="P:carbohydrate metabolic process"/>
    <property type="evidence" value="ECO:0007669"/>
    <property type="project" value="InterPro"/>
</dbReference>
<dbReference type="Proteomes" id="UP000176665">
    <property type="component" value="Unassembled WGS sequence"/>
</dbReference>
<gene>
    <name evidence="10" type="primary">murG</name>
    <name evidence="13" type="ORF">A2W14_00240</name>
</gene>
<evidence type="ECO:0000259" key="12">
    <source>
        <dbReference type="Pfam" id="PF04101"/>
    </source>
</evidence>
<dbReference type="GO" id="GO:0051991">
    <property type="term" value="F:UDP-N-acetyl-D-glucosamine:N-acetylmuramoyl-L-alanyl-D-glutamyl-meso-2,6-diaminopimelyl-D-alanyl-D-alanine-diphosphoundecaprenol 4-beta-N-acetylglucosaminlytransferase activity"/>
    <property type="evidence" value="ECO:0007669"/>
    <property type="project" value="RHEA"/>
</dbReference>
<evidence type="ECO:0000256" key="7">
    <source>
        <dbReference type="ARBA" id="ARBA00023136"/>
    </source>
</evidence>
<keyword evidence="6 10" id="KW-0573">Peptidoglycan synthesis</keyword>
<comment type="catalytic activity">
    <reaction evidence="10">
        <text>di-trans,octa-cis-undecaprenyl diphospho-N-acetyl-alpha-D-muramoyl-L-alanyl-D-glutamyl-meso-2,6-diaminopimeloyl-D-alanyl-D-alanine + UDP-N-acetyl-alpha-D-glucosamine = di-trans,octa-cis-undecaprenyl diphospho-[N-acetyl-alpha-D-glucosaminyl-(1-&gt;4)]-N-acetyl-alpha-D-muramoyl-L-alanyl-D-glutamyl-meso-2,6-diaminopimeloyl-D-alanyl-D-alanine + UDP + H(+)</text>
        <dbReference type="Rhea" id="RHEA:31227"/>
        <dbReference type="ChEBI" id="CHEBI:15378"/>
        <dbReference type="ChEBI" id="CHEBI:57705"/>
        <dbReference type="ChEBI" id="CHEBI:58223"/>
        <dbReference type="ChEBI" id="CHEBI:61387"/>
        <dbReference type="ChEBI" id="CHEBI:61388"/>
        <dbReference type="EC" id="2.4.1.227"/>
    </reaction>
</comment>
<keyword evidence="8 10" id="KW-0131">Cell cycle</keyword>
<evidence type="ECO:0000259" key="11">
    <source>
        <dbReference type="Pfam" id="PF03033"/>
    </source>
</evidence>
<evidence type="ECO:0000256" key="1">
    <source>
        <dbReference type="ARBA" id="ARBA00022475"/>
    </source>
</evidence>
<keyword evidence="2 10" id="KW-0132">Cell division</keyword>
<reference evidence="13 14" key="1">
    <citation type="journal article" date="2016" name="Nat. Commun.">
        <title>Thousands of microbial genomes shed light on interconnected biogeochemical processes in an aquifer system.</title>
        <authorList>
            <person name="Anantharaman K."/>
            <person name="Brown C.T."/>
            <person name="Hug L.A."/>
            <person name="Sharon I."/>
            <person name="Castelle C.J."/>
            <person name="Probst A.J."/>
            <person name="Thomas B.C."/>
            <person name="Singh A."/>
            <person name="Wilkins M.J."/>
            <person name="Karaoz U."/>
            <person name="Brodie E.L."/>
            <person name="Williams K.H."/>
            <person name="Hubbard S.S."/>
            <person name="Banfield J.F."/>
        </authorList>
    </citation>
    <scope>NUCLEOTIDE SEQUENCE [LARGE SCALE GENOMIC DNA]</scope>
</reference>
<dbReference type="InterPro" id="IPR007235">
    <property type="entry name" value="Glyco_trans_28_C"/>
</dbReference>
<organism evidence="13 14">
    <name type="scientific">Candidatus Gottesmanbacteria bacterium RBG_16_37_8</name>
    <dbReference type="NCBI Taxonomy" id="1798371"/>
    <lineage>
        <taxon>Bacteria</taxon>
        <taxon>Candidatus Gottesmaniibacteriota</taxon>
    </lineage>
</organism>
<dbReference type="PANTHER" id="PTHR21015">
    <property type="entry name" value="UDP-N-ACETYLGLUCOSAMINE--N-ACETYLMURAMYL-(PENTAPEPTIDE) PYROPHOSPHORYL-UNDECAPRENOL N-ACETYLGLUCOSAMINE TRANSFERASE 1"/>
    <property type="match status" value="1"/>
</dbReference>
<dbReference type="GO" id="GO:0071555">
    <property type="term" value="P:cell wall organization"/>
    <property type="evidence" value="ECO:0007669"/>
    <property type="project" value="UniProtKB-KW"/>
</dbReference>
<dbReference type="Gene3D" id="3.40.50.2000">
    <property type="entry name" value="Glycogen Phosphorylase B"/>
    <property type="match status" value="2"/>
</dbReference>
<keyword evidence="1 10" id="KW-1003">Cell membrane</keyword>
<comment type="pathway">
    <text evidence="10">Cell wall biogenesis; peptidoglycan biosynthesis.</text>
</comment>
<dbReference type="InterPro" id="IPR006009">
    <property type="entry name" value="GlcNAc_MurG"/>
</dbReference>
<comment type="function">
    <text evidence="10">Cell wall formation. Catalyzes the transfer of a GlcNAc subunit on undecaprenyl-pyrophosphoryl-MurNAc-pentapeptide (lipid intermediate I) to form undecaprenyl-pyrophosphoryl-MurNAc-(pentapeptide)GlcNAc (lipid intermediate II).</text>
</comment>
<name>A0A1F5YRT4_9BACT</name>
<dbReference type="GO" id="GO:0009252">
    <property type="term" value="P:peptidoglycan biosynthetic process"/>
    <property type="evidence" value="ECO:0007669"/>
    <property type="project" value="UniProtKB-UniRule"/>
</dbReference>
<dbReference type="Pfam" id="PF04101">
    <property type="entry name" value="Glyco_tran_28_C"/>
    <property type="match status" value="1"/>
</dbReference>